<gene>
    <name evidence="1" type="ORF">LCMAC101_01830</name>
</gene>
<sequence>MASKQNGECPSPQKKIDDTMIEEMTDTMIEEMTDKITTELDSIKKVLDRMSYIYDRHPNPYWELHSGCIPCAFVCDCCGGMHHRCGSGENMWIYGKKSYCDFEKMLCDRCYYSKDKRCPCKAAPGFAPIEVDINTGARKTRNKCCKCYIHSFPCFSCSLYMKEGDEKIMTYHEFLDKVGRRYKYPNEYIDFLYQKGNRRPIRESVE</sequence>
<protein>
    <submittedName>
        <fullName evidence="1">Uncharacterized protein</fullName>
    </submittedName>
</protein>
<evidence type="ECO:0000313" key="1">
    <source>
        <dbReference type="EMBL" id="QBK85588.1"/>
    </source>
</evidence>
<reference evidence="1" key="1">
    <citation type="journal article" date="2019" name="MBio">
        <title>Virus Genomes from Deep Sea Sediments Expand the Ocean Megavirome and Support Independent Origins of Viral Gigantism.</title>
        <authorList>
            <person name="Backstrom D."/>
            <person name="Yutin N."/>
            <person name="Jorgensen S.L."/>
            <person name="Dharamshi J."/>
            <person name="Homa F."/>
            <person name="Zaremba-Niedwiedzka K."/>
            <person name="Spang A."/>
            <person name="Wolf Y.I."/>
            <person name="Koonin E.V."/>
            <person name="Ettema T.J."/>
        </authorList>
    </citation>
    <scope>NUCLEOTIDE SEQUENCE</scope>
</reference>
<accession>A0A481YR00</accession>
<name>A0A481YR00_9VIRU</name>
<dbReference type="EMBL" id="MK500327">
    <property type="protein sequence ID" value="QBK85588.1"/>
    <property type="molecule type" value="Genomic_DNA"/>
</dbReference>
<organism evidence="1">
    <name type="scientific">Marseillevirus LCMAC101</name>
    <dbReference type="NCBI Taxonomy" id="2506602"/>
    <lineage>
        <taxon>Viruses</taxon>
        <taxon>Varidnaviria</taxon>
        <taxon>Bamfordvirae</taxon>
        <taxon>Nucleocytoviricota</taxon>
        <taxon>Megaviricetes</taxon>
        <taxon>Pimascovirales</taxon>
        <taxon>Pimascovirales incertae sedis</taxon>
        <taxon>Marseilleviridae</taxon>
    </lineage>
</organism>
<proteinExistence type="predicted"/>